<dbReference type="SUPFAM" id="SSF75217">
    <property type="entry name" value="alpha/beta knot"/>
    <property type="match status" value="1"/>
</dbReference>
<dbReference type="CDD" id="cd18092">
    <property type="entry name" value="SpoU-like_TrmH"/>
    <property type="match status" value="1"/>
</dbReference>
<dbReference type="GO" id="GO:0141100">
    <property type="term" value="F:tRNA (guanine(18)-2'-O)-methyltransferase activity"/>
    <property type="evidence" value="ECO:0007669"/>
    <property type="project" value="UniProtKB-UniRule"/>
</dbReference>
<evidence type="ECO:0000259" key="8">
    <source>
        <dbReference type="Pfam" id="PF00588"/>
    </source>
</evidence>
<dbReference type="NCBIfam" id="NF008295">
    <property type="entry name" value="PRK11081.1"/>
    <property type="match status" value="1"/>
</dbReference>
<evidence type="ECO:0000313" key="11">
    <source>
        <dbReference type="Proteomes" id="UP001205843"/>
    </source>
</evidence>
<evidence type="ECO:0000256" key="4">
    <source>
        <dbReference type="ARBA" id="ARBA00022691"/>
    </source>
</evidence>
<dbReference type="GO" id="GO:0002938">
    <property type="term" value="P:tRNA guanine ribose methylation"/>
    <property type="evidence" value="ECO:0007669"/>
    <property type="project" value="UniProtKB-UniRule"/>
</dbReference>
<dbReference type="EMBL" id="JALJXV010000004">
    <property type="protein sequence ID" value="MCP1674975.1"/>
    <property type="molecule type" value="Genomic_DNA"/>
</dbReference>
<dbReference type="EC" id="2.1.1.34" evidence="7"/>
<accession>A0AAE3KAZ7</accession>
<dbReference type="RefSeq" id="WP_253477668.1">
    <property type="nucleotide sequence ID" value="NZ_JALJXV010000004.1"/>
</dbReference>
<dbReference type="Proteomes" id="UP001205843">
    <property type="component" value="Unassembled WGS sequence"/>
</dbReference>
<evidence type="ECO:0000313" key="10">
    <source>
        <dbReference type="EMBL" id="MCP1674975.1"/>
    </source>
</evidence>
<reference evidence="10" key="1">
    <citation type="submission" date="2022-03" db="EMBL/GenBank/DDBJ databases">
        <title>Genomic Encyclopedia of Type Strains, Phase III (KMG-III): the genomes of soil and plant-associated and newly described type strains.</title>
        <authorList>
            <person name="Whitman W."/>
        </authorList>
    </citation>
    <scope>NUCLEOTIDE SEQUENCE</scope>
    <source>
        <strain evidence="10">ANL 6-2</strain>
    </source>
</reference>
<comment type="caution">
    <text evidence="7">Lacks conserved residue(s) required for the propagation of feature annotation.</text>
</comment>
<proteinExistence type="inferred from homology"/>
<protein>
    <recommendedName>
        <fullName evidence="7">tRNA (guanosine(18)-2'-O)-methyltransferase</fullName>
        <ecNumber evidence="7">2.1.1.34</ecNumber>
    </recommendedName>
    <alternativeName>
        <fullName evidence="7">tRNA [Gm18] methyltransferase</fullName>
    </alternativeName>
</protein>
<sequence>MTAERLARMRQVLDRRQPDLTVIMAGVHKEHNVSAVMRTCDAVGVPEVHAMGVHGHLAVKRTAAAGVGRRVPLRHCSDIEQGVADLKAAGYRILGAHLDPQARDFRQEDYCRSVAIMLGREKEGLDPEARAVCDGFIAIPMLGLTESLNVSVAAAVILYEAQRQREQAGLYDSPRLDEATYQRLLFEWMQPKLARYCRERNLPYPALDDDGHVRSLETG</sequence>
<keyword evidence="1 7" id="KW-0820">tRNA-binding</keyword>
<keyword evidence="4 7" id="KW-0949">S-adenosyl-L-methionine</keyword>
<evidence type="ECO:0000259" key="9">
    <source>
        <dbReference type="Pfam" id="PF12105"/>
    </source>
</evidence>
<dbReference type="Pfam" id="PF00588">
    <property type="entry name" value="SpoU_methylase"/>
    <property type="match status" value="1"/>
</dbReference>
<dbReference type="Pfam" id="PF12105">
    <property type="entry name" value="SpoU_methylas_C"/>
    <property type="match status" value="1"/>
</dbReference>
<evidence type="ECO:0000256" key="2">
    <source>
        <dbReference type="ARBA" id="ARBA00022603"/>
    </source>
</evidence>
<feature type="domain" description="RNA methyltransferase SpoU/TrmH type C-terminal" evidence="9">
    <location>
        <begin position="163"/>
        <end position="214"/>
    </location>
</feature>
<keyword evidence="5 7" id="KW-0819">tRNA processing</keyword>
<dbReference type="AlphaFoldDB" id="A0AAE3KAZ7"/>
<evidence type="ECO:0000256" key="1">
    <source>
        <dbReference type="ARBA" id="ARBA00022555"/>
    </source>
</evidence>
<comment type="function">
    <text evidence="7">Catalyzes the 2'-O methylation of guanosine at position 18 in tRNA.</text>
</comment>
<evidence type="ECO:0000256" key="7">
    <source>
        <dbReference type="HAMAP-Rule" id="MF_02060"/>
    </source>
</evidence>
<dbReference type="InterPro" id="IPR022724">
    <property type="entry name" value="rRNA_MeTrfase_SpoU_C"/>
</dbReference>
<keyword evidence="11" id="KW-1185">Reference proteome</keyword>
<dbReference type="HAMAP" id="MF_02060">
    <property type="entry name" value="tRNA_methyltr_TrmH"/>
    <property type="match status" value="1"/>
</dbReference>
<comment type="catalytic activity">
    <reaction evidence="7">
        <text>guanosine(18) in tRNA + S-adenosyl-L-methionine = 2'-O-methylguanosine(18) in tRNA + S-adenosyl-L-homocysteine + H(+)</text>
        <dbReference type="Rhea" id="RHEA:20077"/>
        <dbReference type="Rhea" id="RHEA-COMP:10190"/>
        <dbReference type="Rhea" id="RHEA-COMP:10192"/>
        <dbReference type="ChEBI" id="CHEBI:15378"/>
        <dbReference type="ChEBI" id="CHEBI:57856"/>
        <dbReference type="ChEBI" id="CHEBI:59789"/>
        <dbReference type="ChEBI" id="CHEBI:74269"/>
        <dbReference type="ChEBI" id="CHEBI:74445"/>
        <dbReference type="EC" id="2.1.1.34"/>
    </reaction>
</comment>
<evidence type="ECO:0000256" key="3">
    <source>
        <dbReference type="ARBA" id="ARBA00022679"/>
    </source>
</evidence>
<evidence type="ECO:0000256" key="6">
    <source>
        <dbReference type="ARBA" id="ARBA00022884"/>
    </source>
</evidence>
<keyword evidence="2 7" id="KW-0489">Methyltransferase</keyword>
<name>A0AAE3KAZ7_9GAMM</name>
<dbReference type="InterPro" id="IPR001537">
    <property type="entry name" value="SpoU_MeTrfase"/>
</dbReference>
<feature type="binding site" evidence="7">
    <location>
        <position position="139"/>
    </location>
    <ligand>
        <name>S-adenosyl-L-methionine</name>
        <dbReference type="ChEBI" id="CHEBI:59789"/>
    </ligand>
</feature>
<gene>
    <name evidence="7" type="primary">trmH</name>
    <name evidence="10" type="ORF">J2T57_002113</name>
</gene>
<dbReference type="Gene3D" id="3.40.1280.10">
    <property type="match status" value="1"/>
</dbReference>
<organism evidence="10 11">
    <name type="scientific">Natronocella acetinitrilica</name>
    <dbReference type="NCBI Taxonomy" id="414046"/>
    <lineage>
        <taxon>Bacteria</taxon>
        <taxon>Pseudomonadati</taxon>
        <taxon>Pseudomonadota</taxon>
        <taxon>Gammaproteobacteria</taxon>
        <taxon>Chromatiales</taxon>
        <taxon>Ectothiorhodospiraceae</taxon>
        <taxon>Natronocella</taxon>
    </lineage>
</organism>
<dbReference type="InterPro" id="IPR033671">
    <property type="entry name" value="TrmH"/>
</dbReference>
<dbReference type="InterPro" id="IPR029026">
    <property type="entry name" value="tRNA_m1G_MTases_N"/>
</dbReference>
<evidence type="ECO:0000256" key="5">
    <source>
        <dbReference type="ARBA" id="ARBA00022694"/>
    </source>
</evidence>
<comment type="similarity">
    <text evidence="7">Belongs to the class IV-like SAM-binding methyltransferase superfamily. RNA methyltransferase TrmH family.</text>
</comment>
<comment type="caution">
    <text evidence="10">The sequence shown here is derived from an EMBL/GenBank/DDBJ whole genome shotgun (WGS) entry which is preliminary data.</text>
</comment>
<dbReference type="PANTHER" id="PTHR43453">
    <property type="entry name" value="RRNA METHYLASE-LIKE"/>
    <property type="match status" value="1"/>
</dbReference>
<keyword evidence="6 7" id="KW-0694">RNA-binding</keyword>
<dbReference type="InterPro" id="IPR029028">
    <property type="entry name" value="Alpha/beta_knot_MTases"/>
</dbReference>
<dbReference type="PANTHER" id="PTHR43453:SF1">
    <property type="entry name" value="TRNA_RRNA METHYLTRANSFERASE SPOU TYPE DOMAIN-CONTAINING PROTEIN"/>
    <property type="match status" value="1"/>
</dbReference>
<feature type="binding site" evidence="7">
    <location>
        <position position="148"/>
    </location>
    <ligand>
        <name>S-adenosyl-L-methionine</name>
        <dbReference type="ChEBI" id="CHEBI:59789"/>
    </ligand>
</feature>
<dbReference type="GO" id="GO:0000049">
    <property type="term" value="F:tRNA binding"/>
    <property type="evidence" value="ECO:0007669"/>
    <property type="project" value="UniProtKB-UniRule"/>
</dbReference>
<feature type="domain" description="tRNA/rRNA methyltransferase SpoU type" evidence="8">
    <location>
        <begin position="20"/>
        <end position="159"/>
    </location>
</feature>
<keyword evidence="3 7" id="KW-0808">Transferase</keyword>